<dbReference type="Pfam" id="PF10321">
    <property type="entry name" value="7TM_GPCR_Srt"/>
    <property type="match status" value="1"/>
</dbReference>
<feature type="transmembrane region" description="Helical" evidence="2">
    <location>
        <begin position="87"/>
        <end position="107"/>
    </location>
</feature>
<organism evidence="3 4">
    <name type="scientific">Romanomermis culicivorax</name>
    <name type="common">Nematode worm</name>
    <dbReference type="NCBI Taxonomy" id="13658"/>
    <lineage>
        <taxon>Eukaryota</taxon>
        <taxon>Metazoa</taxon>
        <taxon>Ecdysozoa</taxon>
        <taxon>Nematoda</taxon>
        <taxon>Enoplea</taxon>
        <taxon>Dorylaimia</taxon>
        <taxon>Mermithida</taxon>
        <taxon>Mermithoidea</taxon>
        <taxon>Mermithidae</taxon>
        <taxon>Romanomermis</taxon>
    </lineage>
</organism>
<dbReference type="Proteomes" id="UP000887565">
    <property type="component" value="Unplaced"/>
</dbReference>
<keyword evidence="2" id="KW-1133">Transmembrane helix</keyword>
<evidence type="ECO:0000256" key="2">
    <source>
        <dbReference type="SAM" id="Phobius"/>
    </source>
</evidence>
<name>A0A915IT42_ROMCU</name>
<feature type="transmembrane region" description="Helical" evidence="2">
    <location>
        <begin position="55"/>
        <end position="81"/>
    </location>
</feature>
<dbReference type="InterPro" id="IPR019425">
    <property type="entry name" value="7TM_GPCR_serpentine_rcpt_Srt"/>
</dbReference>
<evidence type="ECO:0000313" key="3">
    <source>
        <dbReference type="Proteomes" id="UP000887565"/>
    </source>
</evidence>
<keyword evidence="2" id="KW-0812">Transmembrane</keyword>
<reference evidence="4" key="1">
    <citation type="submission" date="2022-11" db="UniProtKB">
        <authorList>
            <consortium name="WormBaseParasite"/>
        </authorList>
    </citation>
    <scope>IDENTIFICATION</scope>
</reference>
<evidence type="ECO:0000256" key="1">
    <source>
        <dbReference type="SAM" id="MobiDB-lite"/>
    </source>
</evidence>
<keyword evidence="3" id="KW-1185">Reference proteome</keyword>
<evidence type="ECO:0000313" key="4">
    <source>
        <dbReference type="WBParaSite" id="nRc.2.0.1.t17207-RA"/>
    </source>
</evidence>
<accession>A0A915IT42</accession>
<dbReference type="AlphaFoldDB" id="A0A915IT42"/>
<protein>
    <submittedName>
        <fullName evidence="4">Uncharacterized protein</fullName>
    </submittedName>
</protein>
<dbReference type="SUPFAM" id="SSF81321">
    <property type="entry name" value="Family A G protein-coupled receptor-like"/>
    <property type="match status" value="1"/>
</dbReference>
<dbReference type="Gene3D" id="1.20.1070.10">
    <property type="entry name" value="Rhodopsin 7-helix transmembrane proteins"/>
    <property type="match status" value="1"/>
</dbReference>
<keyword evidence="2" id="KW-0472">Membrane</keyword>
<feature type="region of interest" description="Disordered" evidence="1">
    <location>
        <begin position="149"/>
        <end position="168"/>
    </location>
</feature>
<dbReference type="WBParaSite" id="nRc.2.0.1.t17207-RA">
    <property type="protein sequence ID" value="nRc.2.0.1.t17207-RA"/>
    <property type="gene ID" value="nRc.2.0.1.g17207"/>
</dbReference>
<proteinExistence type="predicted"/>
<sequence length="168" mass="19524">MVPNFNLFYYVEEYKWDYDEVPLSRKARLSEMISDMMNQIENKQLTAQDKKERRVLLQAILVCLLTILTLIGFFLIPSIVANRWANFVSNCLWLGCAGNNAIIYIIMNSTINQKFKKLVFQGKNVFVDKVVPSKVLTIVQHYSTFSTKNKDTQEKNDQLRNKEATANM</sequence>